<sequence length="408" mass="41081">MHHPLAAGLALALGLIASASATESWPKSRQQVLDASGRPLLSPSVAFFAAGTTSPLTVYSDPGLTKPLPHPVKADGNGRFPRIYLPEVRYAEQVLGPYGETLWRDDGLGSVPPTTDSGSGGGTIDPSAVASTGDVKWRMDAGILPGWVRMNGRTLGGAGSGATELASASAATAFAYLWNTFPDTVASVVGGRGTSAASDFAAGKQIVIPTMQGLVQAGLDDMGSSPAGRLQTITDLTLTAGSTTATVASASRLAIGMTVTADGISSGTTVTDIAGTTITLSQPAAAGSTGTVSGARFSLLGDAQATAQVGGDALSSLTNRNLPAVLPSGTVTVDYPSHGYVSPEALINLAFGDGGTIANVSNILIRLKGAQTTPPGAKTFSVSQPNPGGDVPVSNLSPMRLGTFYLKL</sequence>
<reference evidence="3" key="2">
    <citation type="submission" date="2021-08" db="EMBL/GenBank/DDBJ databases">
        <authorList>
            <person name="Tani A."/>
            <person name="Ola A."/>
            <person name="Ogura Y."/>
            <person name="Katsura K."/>
            <person name="Hayashi T."/>
        </authorList>
    </citation>
    <scope>NUCLEOTIDE SEQUENCE</scope>
    <source>
        <strain evidence="3">DSM 14458</strain>
    </source>
</reference>
<evidence type="ECO:0000256" key="2">
    <source>
        <dbReference type="SAM" id="SignalP"/>
    </source>
</evidence>
<keyword evidence="4" id="KW-1185">Reference proteome</keyword>
<reference evidence="3" key="1">
    <citation type="journal article" date="2021" name="Front. Microbiol.">
        <title>Comprehensive Comparative Genomics and Phenotyping of Methylobacterium Species.</title>
        <authorList>
            <person name="Alessa O."/>
            <person name="Ogura Y."/>
            <person name="Fujitani Y."/>
            <person name="Takami H."/>
            <person name="Hayashi T."/>
            <person name="Sahin N."/>
            <person name="Tani A."/>
        </authorList>
    </citation>
    <scope>NUCLEOTIDE SEQUENCE</scope>
    <source>
        <strain evidence="3">DSM 14458</strain>
    </source>
</reference>
<dbReference type="EMBL" id="BPRE01000007">
    <property type="protein sequence ID" value="GJE75889.1"/>
    <property type="molecule type" value="Genomic_DNA"/>
</dbReference>
<keyword evidence="2" id="KW-0732">Signal</keyword>
<dbReference type="Proteomes" id="UP001055093">
    <property type="component" value="Unassembled WGS sequence"/>
</dbReference>
<feature type="region of interest" description="Disordered" evidence="1">
    <location>
        <begin position="107"/>
        <end position="129"/>
    </location>
</feature>
<name>A0ABQ4UUV4_9HYPH</name>
<evidence type="ECO:0000313" key="4">
    <source>
        <dbReference type="Proteomes" id="UP001055093"/>
    </source>
</evidence>
<protein>
    <submittedName>
        <fullName evidence="3">Uncharacterized protein</fullName>
    </submittedName>
</protein>
<gene>
    <name evidence="3" type="ORF">BGCPKDLD_2476</name>
</gene>
<dbReference type="RefSeq" id="WP_238308056.1">
    <property type="nucleotide sequence ID" value="NZ_BPRE01000007.1"/>
</dbReference>
<proteinExistence type="predicted"/>
<comment type="caution">
    <text evidence="3">The sequence shown here is derived from an EMBL/GenBank/DDBJ whole genome shotgun (WGS) entry which is preliminary data.</text>
</comment>
<evidence type="ECO:0000313" key="3">
    <source>
        <dbReference type="EMBL" id="GJE75889.1"/>
    </source>
</evidence>
<evidence type="ECO:0000256" key="1">
    <source>
        <dbReference type="SAM" id="MobiDB-lite"/>
    </source>
</evidence>
<organism evidence="3 4">
    <name type="scientific">Methylorubrum suomiense</name>
    <dbReference type="NCBI Taxonomy" id="144191"/>
    <lineage>
        <taxon>Bacteria</taxon>
        <taxon>Pseudomonadati</taxon>
        <taxon>Pseudomonadota</taxon>
        <taxon>Alphaproteobacteria</taxon>
        <taxon>Hyphomicrobiales</taxon>
        <taxon>Methylobacteriaceae</taxon>
        <taxon>Methylorubrum</taxon>
    </lineage>
</organism>
<feature type="signal peptide" evidence="2">
    <location>
        <begin position="1"/>
        <end position="21"/>
    </location>
</feature>
<accession>A0ABQ4UUV4</accession>
<feature type="chain" id="PRO_5047086645" evidence="2">
    <location>
        <begin position="22"/>
        <end position="408"/>
    </location>
</feature>